<dbReference type="AlphaFoldDB" id="A0A5B8S6H6"/>
<sequence>MPRNARTITADDILPLDRYELIRNDKKQEALLRKKLTRMGVGPHATALFETWDSMWLQVQEMLRIEKGGADQLVDELSAYDPMVPKGRELTCTLLFEIEDPVRRDAFLRTIGGVEDHIAIQVGGQVIKARPEGDVERTRESDGKASAVHFLHFDFDDAAIAAWQSGEGSAMLVIDHPNYGHAAIISADSREYLGRECFG</sequence>
<dbReference type="EMBL" id="CP042345">
    <property type="protein sequence ID" value="QEA16794.1"/>
    <property type="molecule type" value="Genomic_DNA"/>
</dbReference>
<reference evidence="1 2" key="1">
    <citation type="journal article" date="2013" name="J. Microbiol. Biotechnol.">
        <title>Novosphingobium ginsenosidimutans sp. nov., with the ability to convert ginsenoside.</title>
        <authorList>
            <person name="Kim J.K."/>
            <person name="He D."/>
            <person name="Liu Q.M."/>
            <person name="Park H.Y."/>
            <person name="Jung M.S."/>
            <person name="Yoon M.H."/>
            <person name="Kim S.C."/>
            <person name="Im W.T."/>
        </authorList>
    </citation>
    <scope>NUCLEOTIDE SEQUENCE [LARGE SCALE GENOMIC DNA]</scope>
    <source>
        <strain evidence="1 2">FW-6</strain>
    </source>
</reference>
<dbReference type="RefSeq" id="WP_147090873.1">
    <property type="nucleotide sequence ID" value="NZ_BAABJD010000002.1"/>
</dbReference>
<accession>A0A5B8S6H6</accession>
<evidence type="ECO:0000313" key="2">
    <source>
        <dbReference type="Proteomes" id="UP000321172"/>
    </source>
</evidence>
<protein>
    <submittedName>
        <fullName evidence="1">DUF3501 family protein</fullName>
    </submittedName>
</protein>
<dbReference type="Pfam" id="PF12007">
    <property type="entry name" value="DUF3501"/>
    <property type="match status" value="1"/>
</dbReference>
<name>A0A5B8S6H6_9SPHN</name>
<evidence type="ECO:0000313" key="1">
    <source>
        <dbReference type="EMBL" id="QEA16794.1"/>
    </source>
</evidence>
<dbReference type="Proteomes" id="UP000321172">
    <property type="component" value="Chromosome"/>
</dbReference>
<proteinExistence type="predicted"/>
<keyword evidence="2" id="KW-1185">Reference proteome</keyword>
<gene>
    <name evidence="1" type="ORF">FRF71_11995</name>
</gene>
<dbReference type="InterPro" id="IPR021890">
    <property type="entry name" value="DUF3501"/>
</dbReference>
<dbReference type="KEGG" id="ngf:FRF71_11995"/>
<organism evidence="1 2">
    <name type="scientific">Novosphingobium ginsenosidimutans</name>
    <dbReference type="NCBI Taxonomy" id="1176536"/>
    <lineage>
        <taxon>Bacteria</taxon>
        <taxon>Pseudomonadati</taxon>
        <taxon>Pseudomonadota</taxon>
        <taxon>Alphaproteobacteria</taxon>
        <taxon>Sphingomonadales</taxon>
        <taxon>Sphingomonadaceae</taxon>
        <taxon>Novosphingobium</taxon>
    </lineage>
</organism>
<dbReference type="OrthoDB" id="9780579at2"/>